<name>A0A8D8I9P9_CULPI</name>
<sequence length="115" mass="12336">MGIGFVQRLSNLPGCAAEGLLADHGPGGVRGHLGGRPGCGQQRLRRNGRGRHRSLLGRFRWSAGAGGTGTQGTGRHRFLGRSPVRRPQQPGSVCARVLLYRLDRGQTCPQGLVRF</sequence>
<dbReference type="AlphaFoldDB" id="A0A8D8I9P9"/>
<protein>
    <submittedName>
        <fullName evidence="2">(northern house mosquito) hypothetical protein</fullName>
    </submittedName>
</protein>
<feature type="compositionally biased region" description="Gly residues" evidence="1">
    <location>
        <begin position="26"/>
        <end position="38"/>
    </location>
</feature>
<dbReference type="EMBL" id="HBUE01237928">
    <property type="protein sequence ID" value="CAG6547947.1"/>
    <property type="molecule type" value="Transcribed_RNA"/>
</dbReference>
<reference evidence="2" key="1">
    <citation type="submission" date="2021-05" db="EMBL/GenBank/DDBJ databases">
        <authorList>
            <person name="Alioto T."/>
            <person name="Alioto T."/>
            <person name="Gomez Garrido J."/>
        </authorList>
    </citation>
    <scope>NUCLEOTIDE SEQUENCE</scope>
</reference>
<proteinExistence type="predicted"/>
<organism evidence="2">
    <name type="scientific">Culex pipiens</name>
    <name type="common">House mosquito</name>
    <dbReference type="NCBI Taxonomy" id="7175"/>
    <lineage>
        <taxon>Eukaryota</taxon>
        <taxon>Metazoa</taxon>
        <taxon>Ecdysozoa</taxon>
        <taxon>Arthropoda</taxon>
        <taxon>Hexapoda</taxon>
        <taxon>Insecta</taxon>
        <taxon>Pterygota</taxon>
        <taxon>Neoptera</taxon>
        <taxon>Endopterygota</taxon>
        <taxon>Diptera</taxon>
        <taxon>Nematocera</taxon>
        <taxon>Culicoidea</taxon>
        <taxon>Culicidae</taxon>
        <taxon>Culicinae</taxon>
        <taxon>Culicini</taxon>
        <taxon>Culex</taxon>
        <taxon>Culex</taxon>
    </lineage>
</organism>
<evidence type="ECO:0000313" key="2">
    <source>
        <dbReference type="EMBL" id="CAG6547947.1"/>
    </source>
</evidence>
<dbReference type="EMBL" id="HBUE01344881">
    <property type="protein sequence ID" value="CAG6600156.1"/>
    <property type="molecule type" value="Transcribed_RNA"/>
</dbReference>
<accession>A0A8D8I9P9</accession>
<dbReference type="EMBL" id="HBUE01039933">
    <property type="protein sequence ID" value="CAG6460228.1"/>
    <property type="molecule type" value="Transcribed_RNA"/>
</dbReference>
<feature type="compositionally biased region" description="Basic residues" evidence="1">
    <location>
        <begin position="43"/>
        <end position="55"/>
    </location>
</feature>
<feature type="region of interest" description="Disordered" evidence="1">
    <location>
        <begin position="26"/>
        <end position="89"/>
    </location>
</feature>
<evidence type="ECO:0000256" key="1">
    <source>
        <dbReference type="SAM" id="MobiDB-lite"/>
    </source>
</evidence>